<dbReference type="PANTHER" id="PTHR23192">
    <property type="entry name" value="OLFACTOMEDIN-RELATED"/>
    <property type="match status" value="1"/>
</dbReference>
<dbReference type="GO" id="GO:0005615">
    <property type="term" value="C:extracellular space"/>
    <property type="evidence" value="ECO:0007669"/>
    <property type="project" value="TreeGrafter"/>
</dbReference>
<feature type="region of interest" description="Disordered" evidence="5">
    <location>
        <begin position="379"/>
        <end position="401"/>
    </location>
</feature>
<evidence type="ECO:0000256" key="3">
    <source>
        <dbReference type="PROSITE-ProRule" id="PRU00446"/>
    </source>
</evidence>
<dbReference type="PROSITE" id="PS51132">
    <property type="entry name" value="OLF"/>
    <property type="match status" value="1"/>
</dbReference>
<evidence type="ECO:0000256" key="2">
    <source>
        <dbReference type="ARBA" id="ARBA00022525"/>
    </source>
</evidence>
<dbReference type="InterPro" id="IPR003112">
    <property type="entry name" value="Olfac-like_dom"/>
</dbReference>
<proteinExistence type="predicted"/>
<feature type="chain" id="PRO_5016008901" evidence="6">
    <location>
        <begin position="20"/>
        <end position="435"/>
    </location>
</feature>
<dbReference type="SMART" id="SM00284">
    <property type="entry name" value="OLF"/>
    <property type="match status" value="1"/>
</dbReference>
<protein>
    <submittedName>
        <fullName evidence="9">Olfactomedin-4-like</fullName>
    </submittedName>
</protein>
<evidence type="ECO:0000256" key="4">
    <source>
        <dbReference type="SAM" id="Coils"/>
    </source>
</evidence>
<evidence type="ECO:0000313" key="9">
    <source>
        <dbReference type="RefSeq" id="XP_023598806.1"/>
    </source>
</evidence>
<dbReference type="Proteomes" id="UP000248480">
    <property type="component" value="Unplaced"/>
</dbReference>
<reference evidence="9" key="1">
    <citation type="submission" date="2025-08" db="UniProtKB">
        <authorList>
            <consortium name="RefSeq"/>
        </authorList>
    </citation>
    <scope>IDENTIFICATION</scope>
</reference>
<name>A0A2Y9RZ47_TRIMA</name>
<feature type="domain" description="Olfactomedin-like" evidence="7">
    <location>
        <begin position="136"/>
        <end position="369"/>
    </location>
</feature>
<evidence type="ECO:0000313" key="8">
    <source>
        <dbReference type="Proteomes" id="UP000248480"/>
    </source>
</evidence>
<comment type="caution">
    <text evidence="3">Lacks conserved residue(s) required for the propagation of feature annotation.</text>
</comment>
<evidence type="ECO:0000259" key="7">
    <source>
        <dbReference type="PROSITE" id="PS51132"/>
    </source>
</evidence>
<dbReference type="GO" id="GO:0007165">
    <property type="term" value="P:signal transduction"/>
    <property type="evidence" value="ECO:0007669"/>
    <property type="project" value="TreeGrafter"/>
</dbReference>
<dbReference type="AlphaFoldDB" id="A0A2Y9RZ47"/>
<comment type="subcellular location">
    <subcellularLocation>
        <location evidence="1">Secreted</location>
    </subcellularLocation>
</comment>
<evidence type="ECO:0000256" key="5">
    <source>
        <dbReference type="SAM" id="MobiDB-lite"/>
    </source>
</evidence>
<keyword evidence="4" id="KW-0175">Coiled coil</keyword>
<feature type="coiled-coil region" evidence="4">
    <location>
        <begin position="72"/>
        <end position="106"/>
    </location>
</feature>
<evidence type="ECO:0000256" key="6">
    <source>
        <dbReference type="SAM" id="SignalP"/>
    </source>
</evidence>
<gene>
    <name evidence="9" type="primary">LOC111822911</name>
</gene>
<dbReference type="PANTHER" id="PTHR23192:SF32">
    <property type="entry name" value="OLFACTOMEDIN 5"/>
    <property type="match status" value="1"/>
</dbReference>
<dbReference type="InterPro" id="IPR050605">
    <property type="entry name" value="Olfactomedin-like_domain"/>
</dbReference>
<evidence type="ECO:0000256" key="1">
    <source>
        <dbReference type="ARBA" id="ARBA00004613"/>
    </source>
</evidence>
<dbReference type="STRING" id="127582.A0A2Y9RZ47"/>
<keyword evidence="6" id="KW-0732">Signal</keyword>
<accession>A0A2Y9RZ47</accession>
<dbReference type="GeneID" id="111822911"/>
<keyword evidence="2" id="KW-0964">Secreted</keyword>
<dbReference type="KEGG" id="tmu:111822911"/>
<dbReference type="InParanoid" id="A0A2Y9RZ47"/>
<dbReference type="RefSeq" id="XP_023598806.1">
    <property type="nucleotide sequence ID" value="XM_023743038.1"/>
</dbReference>
<feature type="signal peptide" evidence="6">
    <location>
        <begin position="1"/>
        <end position="19"/>
    </location>
</feature>
<dbReference type="Pfam" id="PF02191">
    <property type="entry name" value="OLF"/>
    <property type="match status" value="2"/>
</dbReference>
<organism evidence="8 9">
    <name type="scientific">Trichechus manatus latirostris</name>
    <name type="common">Florida manatee</name>
    <dbReference type="NCBI Taxonomy" id="127582"/>
    <lineage>
        <taxon>Eukaryota</taxon>
        <taxon>Metazoa</taxon>
        <taxon>Chordata</taxon>
        <taxon>Craniata</taxon>
        <taxon>Vertebrata</taxon>
        <taxon>Euteleostomi</taxon>
        <taxon>Mammalia</taxon>
        <taxon>Eutheria</taxon>
        <taxon>Afrotheria</taxon>
        <taxon>Sirenia</taxon>
        <taxon>Trichechidae</taxon>
        <taxon>Trichechus</taxon>
    </lineage>
</organism>
<keyword evidence="8" id="KW-1185">Reference proteome</keyword>
<sequence>MQLIPALPTNLLLLPLVLPGQPQIPKGNLTISLVNGSQIQPVHELVTSMPASMVEGDTCHCVVHLPNNTIPLQQLEKLQSTAQELMEKYEQELSRILEMIHKLQSRNSSALPSSYEALAFNLLHLELEGAQQLVTQLKANGEVNGSTVLLNKLQGQLNWRGFAYKAGTWGRDLAPNPPSSHYWVAPLRTDGRCFDYYRLYKSSDDLMLTENYEEWKMDCGDGTGNTVYKNFMYFNYYGTADMAKVDLSSDTLVLWRPSPGATYNNLFSYAVFNASTLEVEKTWHTNQYKPALSRVFMACGVLYALCSLSTRQKEIFYAFDTITGQERHLSILLDKMLETLQGINYCPSDHKLYVYNDGYLITYDLTFQTLKHQLPRLPAKRPSGIHAPPKPVKPNTPVRPRGSRACSSLVEVCLPPHFQVEHTPKRSSVLMTGKH</sequence>